<protein>
    <submittedName>
        <fullName evidence="2">Uncharacterized protein</fullName>
    </submittedName>
</protein>
<evidence type="ECO:0000313" key="3">
    <source>
        <dbReference type="Proteomes" id="UP000565468"/>
    </source>
</evidence>
<reference evidence="2 3" key="1">
    <citation type="submission" date="2020-04" db="EMBL/GenBank/DDBJ databases">
        <title>Paenibacillus algicola sp. nov., a novel marine bacterium producing alginate lyase.</title>
        <authorList>
            <person name="Huang H."/>
        </authorList>
    </citation>
    <scope>NUCLEOTIDE SEQUENCE [LARGE SCALE GENOMIC DNA]</scope>
    <source>
        <strain evidence="2 3">L7-75</strain>
    </source>
</reference>
<keyword evidence="1" id="KW-1133">Transmembrane helix</keyword>
<feature type="transmembrane region" description="Helical" evidence="1">
    <location>
        <begin position="150"/>
        <end position="173"/>
    </location>
</feature>
<comment type="caution">
    <text evidence="2">The sequence shown here is derived from an EMBL/GenBank/DDBJ whole genome shotgun (WGS) entry which is preliminary data.</text>
</comment>
<evidence type="ECO:0000256" key="1">
    <source>
        <dbReference type="SAM" id="Phobius"/>
    </source>
</evidence>
<dbReference type="Proteomes" id="UP000565468">
    <property type="component" value="Unassembled WGS sequence"/>
</dbReference>
<keyword evidence="1" id="KW-0472">Membrane</keyword>
<dbReference type="AlphaFoldDB" id="A0A848M9F9"/>
<dbReference type="EMBL" id="JABBPN010000016">
    <property type="protein sequence ID" value="NMO97246.1"/>
    <property type="molecule type" value="Genomic_DNA"/>
</dbReference>
<organism evidence="2 3">
    <name type="scientific">Paenibacillus lemnae</name>
    <dbReference type="NCBI Taxonomy" id="1330551"/>
    <lineage>
        <taxon>Bacteria</taxon>
        <taxon>Bacillati</taxon>
        <taxon>Bacillota</taxon>
        <taxon>Bacilli</taxon>
        <taxon>Bacillales</taxon>
        <taxon>Paenibacillaceae</taxon>
        <taxon>Paenibacillus</taxon>
    </lineage>
</organism>
<dbReference type="RefSeq" id="WP_169506031.1">
    <property type="nucleotide sequence ID" value="NZ_JABBPN010000016.1"/>
</dbReference>
<sequence length="280" mass="31120">MDHLSDKELQRLEDELKGPLTTAVRQPPSTQETAFLISSLQDEFDLLKAGAAPAKLDFNPQVDPPSLKQLLLNQFRLNQKMILLASSAVFIMLVLLIDPRYPMDQLGGIPGGIFPLITPVLLMMSMLFSSRTWDRGMRAVETITPYPPSLVLYSRLLSVTVIIMSLGMISTLVLGIRSTYTEGSYFLMGPFLLEWMSVLLLTGGAAMYMMFKKGIISAMCAAVLAYVVWIFFQGELQYQQLPLVMKMSIDTVVLVVGALLVITAYAQSLKNRPASRETRS</sequence>
<gene>
    <name evidence="2" type="ORF">HII30_15890</name>
</gene>
<feature type="transmembrane region" description="Helical" evidence="1">
    <location>
        <begin position="109"/>
        <end position="129"/>
    </location>
</feature>
<keyword evidence="3" id="KW-1185">Reference proteome</keyword>
<feature type="transmembrane region" description="Helical" evidence="1">
    <location>
        <begin position="185"/>
        <end position="208"/>
    </location>
</feature>
<accession>A0A848M9F9</accession>
<name>A0A848M9F9_PAELE</name>
<feature type="transmembrane region" description="Helical" evidence="1">
    <location>
        <begin position="81"/>
        <end position="97"/>
    </location>
</feature>
<keyword evidence="1" id="KW-0812">Transmembrane</keyword>
<feature type="transmembrane region" description="Helical" evidence="1">
    <location>
        <begin position="244"/>
        <end position="266"/>
    </location>
</feature>
<evidence type="ECO:0000313" key="2">
    <source>
        <dbReference type="EMBL" id="NMO97246.1"/>
    </source>
</evidence>
<feature type="transmembrane region" description="Helical" evidence="1">
    <location>
        <begin position="215"/>
        <end position="232"/>
    </location>
</feature>
<proteinExistence type="predicted"/>